<dbReference type="PROSITE" id="PS01091">
    <property type="entry name" value="TATD_3"/>
    <property type="match status" value="1"/>
</dbReference>
<reference evidence="5 6" key="1">
    <citation type="submission" date="2025-04" db="UniProtKB">
        <authorList>
            <consortium name="RefSeq"/>
        </authorList>
    </citation>
    <scope>IDENTIFICATION</scope>
    <source>
        <tissue evidence="5 6">Blood</tissue>
    </source>
</reference>
<feature type="compositionally biased region" description="Basic and acidic residues" evidence="3">
    <location>
        <begin position="219"/>
        <end position="233"/>
    </location>
</feature>
<organism evidence="4 5">
    <name type="scientific">Eublepharis macularius</name>
    <name type="common">Leopard gecko</name>
    <name type="synonym">Cyrtodactylus macularius</name>
    <dbReference type="NCBI Taxonomy" id="481883"/>
    <lineage>
        <taxon>Eukaryota</taxon>
        <taxon>Metazoa</taxon>
        <taxon>Chordata</taxon>
        <taxon>Craniata</taxon>
        <taxon>Vertebrata</taxon>
        <taxon>Euteleostomi</taxon>
        <taxon>Lepidosauria</taxon>
        <taxon>Squamata</taxon>
        <taxon>Bifurcata</taxon>
        <taxon>Gekkota</taxon>
        <taxon>Eublepharidae</taxon>
        <taxon>Eublepharinae</taxon>
        <taxon>Eublepharis</taxon>
    </lineage>
</organism>
<evidence type="ECO:0000256" key="2">
    <source>
        <dbReference type="ARBA" id="ARBA00022801"/>
    </source>
</evidence>
<dbReference type="Pfam" id="PF01026">
    <property type="entry name" value="TatD_DNase"/>
    <property type="match status" value="1"/>
</dbReference>
<protein>
    <submittedName>
        <fullName evidence="5 6">Deoxyribonuclease TATDN2</fullName>
    </submittedName>
</protein>
<accession>A0AA97J572</accession>
<dbReference type="PROSITE" id="PS01090">
    <property type="entry name" value="TATD_2"/>
    <property type="match status" value="1"/>
</dbReference>
<dbReference type="AlphaFoldDB" id="A0AA97J572"/>
<evidence type="ECO:0000256" key="3">
    <source>
        <dbReference type="SAM" id="MobiDB-lite"/>
    </source>
</evidence>
<dbReference type="RefSeq" id="XP_054831190.1">
    <property type="nucleotide sequence ID" value="XM_054975215.1"/>
</dbReference>
<comment type="similarity">
    <text evidence="1">Belongs to the metallo-dependent hydrolases superfamily. TatD-type hydrolase family.</text>
</comment>
<dbReference type="InterPro" id="IPR032466">
    <property type="entry name" value="Metal_Hydrolase"/>
</dbReference>
<dbReference type="InterPro" id="IPR018228">
    <property type="entry name" value="DNase_TatD-rel_CS"/>
</dbReference>
<feature type="region of interest" description="Disordered" evidence="3">
    <location>
        <begin position="350"/>
        <end position="449"/>
    </location>
</feature>
<evidence type="ECO:0000313" key="6">
    <source>
        <dbReference type="RefSeq" id="XP_054831190.1"/>
    </source>
</evidence>
<dbReference type="PROSITE" id="PS01137">
    <property type="entry name" value="TATD_1"/>
    <property type="match status" value="1"/>
</dbReference>
<keyword evidence="2" id="KW-0378">Hydrolase</keyword>
<dbReference type="Gene3D" id="3.20.20.140">
    <property type="entry name" value="Metal-dependent hydrolases"/>
    <property type="match status" value="1"/>
</dbReference>
<sequence length="928" mass="104645">MQPNRRRKIEWDSSSVSSPAKYCKLTKEGLPHPSPNSSVAGKTAVFGRTQILYSPKSANKEFSRTSFAAGDSSSDEFEIDEEIGNVVKESPSCSFSSGVQLVKHPACEMSKRSVVSSQESLKHEVNQEACSDTCRNLAHSSESKGASKAVGAEYGRKTAGNPGAALIYRKALLGALGNALTAKQERASPNGIHKNSIHHRKEAFGSVDNLRHRSAPLKSVEEPSCRKTTEKEQINICIQQDKKDSFGSDGGSRHVSVVSRRERETELKLESNFEKASVEEENDTSDHSGKESARSECSSRHTPEALKFKDKPELKELKSQKISAKEETDFSVKRNEKKLRTFNSNSNEVANFSRLDGEQKHKQVSIKRQSQIDEENYCTRPSKKDSWQPENNSKNVSKVSRHEGKRVFKSGSNSQTTTERESGACAKQKNVTKEQCTSSSSVDTHNETKSQFENFQRTVLVKPSPKLILVDEHNSEIDQKILEKEKEPLDGSDWSDTEDAEPLATFSQEDSMQKQNTSETIDTSALATEFVMYPPHLYSHKMSDYAKYWMKTPKPAHCNSFSSLGEDTSFGSSHSSNVSLDTSFAISSITSKDKIPSLEDVYSKSCLLGCSPVCEKKNRRQSMEVGSHIPIFSTPRRSDSFVINSANRDLPDDLPRYLEEKFIDTHCHLDMMYSKMAFRGTFSKFRKTYNSTFPEEFEGCIADFCDPRTLKNNLWEDLLKEDMVWGAFGCHPHFARHYTDLHERNLLQAMRHPKAIAFGEMGLDYSYKCSTEVPTQHKVFERQLNLAVSLRKPLVIHCRDADDDLLDIMKKCVPKDYKIHRHCFTGRYSVIEPLLDYFPNMTVGFTALLTYPSANEAREAVKKIPISRIVVETDAPYFRPRQVPKTACQYSHPGVALHTVKELARLKEVPLSIMLAVLRRNTNKVYDL</sequence>
<feature type="compositionally biased region" description="Basic and acidic residues" evidence="3">
    <location>
        <begin position="259"/>
        <end position="305"/>
    </location>
</feature>
<feature type="region of interest" description="Disordered" evidence="3">
    <location>
        <begin position="203"/>
        <end position="305"/>
    </location>
</feature>
<evidence type="ECO:0000313" key="5">
    <source>
        <dbReference type="RefSeq" id="XP_054831189.1"/>
    </source>
</evidence>
<evidence type="ECO:0000313" key="4">
    <source>
        <dbReference type="Proteomes" id="UP001190640"/>
    </source>
</evidence>
<dbReference type="GO" id="GO:0016788">
    <property type="term" value="F:hydrolase activity, acting on ester bonds"/>
    <property type="evidence" value="ECO:0007669"/>
    <property type="project" value="InterPro"/>
</dbReference>
<feature type="compositionally biased region" description="Polar residues" evidence="3">
    <location>
        <begin position="388"/>
        <end position="398"/>
    </location>
</feature>
<dbReference type="CDD" id="cd01310">
    <property type="entry name" value="TatD_DNAse"/>
    <property type="match status" value="1"/>
</dbReference>
<name>A0AA97J572_EUBMA</name>
<dbReference type="FunFam" id="3.20.20.140:FF:000027">
    <property type="entry name" value="putative deoxyribonuclease TATDN2"/>
    <property type="match status" value="1"/>
</dbReference>
<dbReference type="RefSeq" id="XP_054831189.1">
    <property type="nucleotide sequence ID" value="XM_054975214.1"/>
</dbReference>
<dbReference type="Proteomes" id="UP001190640">
    <property type="component" value="Chromosome 4"/>
</dbReference>
<proteinExistence type="inferred from homology"/>
<dbReference type="PANTHER" id="PTHR46363:SF1">
    <property type="entry name" value="DEOXYRIBONUCLEASE TATDN2-RELATED"/>
    <property type="match status" value="1"/>
</dbReference>
<dbReference type="SUPFAM" id="SSF51556">
    <property type="entry name" value="Metallo-dependent hydrolases"/>
    <property type="match status" value="1"/>
</dbReference>
<dbReference type="InterPro" id="IPR001130">
    <property type="entry name" value="TatD-like"/>
</dbReference>
<dbReference type="PANTHER" id="PTHR46363">
    <property type="entry name" value="DEOXYRIBONUCLEASE TATDN2-RELATED"/>
    <property type="match status" value="1"/>
</dbReference>
<dbReference type="CTD" id="9797"/>
<dbReference type="KEGG" id="emc:129326889"/>
<feature type="compositionally biased region" description="Polar residues" evidence="3">
    <location>
        <begin position="433"/>
        <end position="443"/>
    </location>
</feature>
<dbReference type="GeneID" id="129326889"/>
<gene>
    <name evidence="5 6" type="primary">TATDN2</name>
</gene>
<evidence type="ECO:0000256" key="1">
    <source>
        <dbReference type="ARBA" id="ARBA00009275"/>
    </source>
</evidence>
<keyword evidence="4" id="KW-1185">Reference proteome</keyword>